<proteinExistence type="predicted"/>
<feature type="signal peptide" evidence="1">
    <location>
        <begin position="1"/>
        <end position="22"/>
    </location>
</feature>
<comment type="caution">
    <text evidence="2">The sequence shown here is derived from an EMBL/GenBank/DDBJ whole genome shotgun (WGS) entry which is preliminary data.</text>
</comment>
<evidence type="ECO:0000313" key="3">
    <source>
        <dbReference type="Proteomes" id="UP001620409"/>
    </source>
</evidence>
<reference evidence="2 3" key="1">
    <citation type="submission" date="2020-10" db="EMBL/GenBank/DDBJ databases">
        <title>Phylogeny of dyella-like bacteria.</title>
        <authorList>
            <person name="Fu J."/>
        </authorList>
    </citation>
    <scope>NUCLEOTIDE SEQUENCE [LARGE SCALE GENOMIC DNA]</scope>
    <source>
        <strain evidence="2 3">DHG40</strain>
    </source>
</reference>
<evidence type="ECO:0000313" key="2">
    <source>
        <dbReference type="EMBL" id="MFK2853667.1"/>
    </source>
</evidence>
<keyword evidence="1" id="KW-0732">Signal</keyword>
<dbReference type="EMBL" id="JADIKI010000021">
    <property type="protein sequence ID" value="MFK2853667.1"/>
    <property type="molecule type" value="Genomic_DNA"/>
</dbReference>
<dbReference type="RefSeq" id="WP_380017096.1">
    <property type="nucleotide sequence ID" value="NZ_JADIKI010000021.1"/>
</dbReference>
<keyword evidence="3" id="KW-1185">Reference proteome</keyword>
<accession>A0ABW8IEP9</accession>
<feature type="chain" id="PRO_5046913990" description="DUF1471 domain-containing protein" evidence="1">
    <location>
        <begin position="23"/>
        <end position="95"/>
    </location>
</feature>
<protein>
    <recommendedName>
        <fullName evidence="4">DUF1471 domain-containing protein</fullName>
    </recommendedName>
</protein>
<gene>
    <name evidence="2" type="ORF">ISP18_03580</name>
</gene>
<sequence length="95" mass="9906">MKHRNLCVLLLVAGALSSTAQATTSSASGVISFHGSVMRSTSIPVAAEVPSQGDPGTATTVESLSQTRAKLSSDLLDYFAQYAKTNTKVVSVVYQ</sequence>
<name>A0ABW8IEP9_9GAMM</name>
<dbReference type="Proteomes" id="UP001620409">
    <property type="component" value="Unassembled WGS sequence"/>
</dbReference>
<evidence type="ECO:0000256" key="1">
    <source>
        <dbReference type="SAM" id="SignalP"/>
    </source>
</evidence>
<evidence type="ECO:0008006" key="4">
    <source>
        <dbReference type="Google" id="ProtNLM"/>
    </source>
</evidence>
<organism evidence="2 3">
    <name type="scientific">Dyella humi</name>
    <dbReference type="NCBI Taxonomy" id="1770547"/>
    <lineage>
        <taxon>Bacteria</taxon>
        <taxon>Pseudomonadati</taxon>
        <taxon>Pseudomonadota</taxon>
        <taxon>Gammaproteobacteria</taxon>
        <taxon>Lysobacterales</taxon>
        <taxon>Rhodanobacteraceae</taxon>
        <taxon>Dyella</taxon>
    </lineage>
</organism>